<dbReference type="KEGG" id="psey:GU243_14835"/>
<dbReference type="SUPFAM" id="SSF46785">
    <property type="entry name" value="Winged helix' DNA-binding domain"/>
    <property type="match status" value="1"/>
</dbReference>
<evidence type="ECO:0000313" key="7">
    <source>
        <dbReference type="EMBL" id="QHK20784.1"/>
    </source>
</evidence>
<keyword evidence="8" id="KW-1185">Reference proteome</keyword>
<dbReference type="Gene3D" id="3.40.190.290">
    <property type="match status" value="1"/>
</dbReference>
<evidence type="ECO:0000313" key="8">
    <source>
        <dbReference type="Proteomes" id="UP000464186"/>
    </source>
</evidence>
<dbReference type="NCBIfam" id="TIGR03298">
    <property type="entry name" value="argP"/>
    <property type="match status" value="1"/>
</dbReference>
<dbReference type="InterPro" id="IPR000847">
    <property type="entry name" value="LysR_HTH_N"/>
</dbReference>
<dbReference type="InterPro" id="IPR036390">
    <property type="entry name" value="WH_DNA-bd_sf"/>
</dbReference>
<evidence type="ECO:0000256" key="3">
    <source>
        <dbReference type="ARBA" id="ARBA00023125"/>
    </source>
</evidence>
<dbReference type="Proteomes" id="UP000464186">
    <property type="component" value="Chromosome"/>
</dbReference>
<organism evidence="7 8">
    <name type="scientific">Pseudarthrobacter psychrotolerans</name>
    <dbReference type="NCBI Taxonomy" id="2697569"/>
    <lineage>
        <taxon>Bacteria</taxon>
        <taxon>Bacillati</taxon>
        <taxon>Actinomycetota</taxon>
        <taxon>Actinomycetes</taxon>
        <taxon>Micrococcales</taxon>
        <taxon>Micrococcaceae</taxon>
        <taxon>Pseudarthrobacter</taxon>
    </lineage>
</organism>
<proteinExistence type="inferred from homology"/>
<dbReference type="Gene3D" id="1.10.10.10">
    <property type="entry name" value="Winged helix-like DNA-binding domain superfamily/Winged helix DNA-binding domain"/>
    <property type="match status" value="1"/>
</dbReference>
<evidence type="ECO:0000256" key="2">
    <source>
        <dbReference type="ARBA" id="ARBA00023015"/>
    </source>
</evidence>
<evidence type="ECO:0000256" key="5">
    <source>
        <dbReference type="ARBA" id="ARBA00023163"/>
    </source>
</evidence>
<name>A0A6P1NQC7_9MICC</name>
<reference evidence="7 8" key="1">
    <citation type="submission" date="2020-01" db="EMBL/GenBank/DDBJ databases">
        <title>Pseudarthrobacter psychrotolerans sp. nov., isolated from antarctic soil.</title>
        <authorList>
            <person name="Shin Y."/>
            <person name="Park W."/>
        </authorList>
    </citation>
    <scope>NUCLEOTIDE SEQUENCE [LARGE SCALE GENOMIC DNA]</scope>
    <source>
        <strain evidence="7 8">YJ56</strain>
    </source>
</reference>
<sequence length="300" mass="33124">MKTFQFEQLRTFAAVVDEGTFEAAARSLYVTPSAISQRLKAMEDAAGQILLQRTNPVRPTTAGEAILRFARQVRQLEWDARQELGENRDRPTAPIPLVVNADSLSTWFMPALASLPPDLGACFELRREDEQHSTQLLRTGSVMAAVTATPEPVQGCSVEPLGSLRYRAVASPGYILRWWPDGPELVEGSQAPVVDFDRKDDLQDGFFRTMTGAELTAPRHFVPSSAEFAQAIRLGLGWGLLPEQQCLADIRGGALVELAPANPVDVSLYWQRWKIESPVLNQLTAAVRETASRQLRQPGT</sequence>
<protein>
    <submittedName>
        <fullName evidence="7">ArgP/LysG family DNA-binding transcriptional regulator</fullName>
    </submittedName>
</protein>
<evidence type="ECO:0000256" key="4">
    <source>
        <dbReference type="ARBA" id="ARBA00023159"/>
    </source>
</evidence>
<keyword evidence="4" id="KW-0010">Activator</keyword>
<dbReference type="NCBIfam" id="NF009888">
    <property type="entry name" value="PRK13348.1"/>
    <property type="match status" value="1"/>
</dbReference>
<evidence type="ECO:0000256" key="1">
    <source>
        <dbReference type="ARBA" id="ARBA00009437"/>
    </source>
</evidence>
<gene>
    <name evidence="7" type="ORF">GU243_14835</name>
</gene>
<dbReference type="SUPFAM" id="SSF53850">
    <property type="entry name" value="Periplasmic binding protein-like II"/>
    <property type="match status" value="1"/>
</dbReference>
<dbReference type="Pfam" id="PF00126">
    <property type="entry name" value="HTH_1"/>
    <property type="match status" value="1"/>
</dbReference>
<dbReference type="EMBL" id="CP047898">
    <property type="protein sequence ID" value="QHK20784.1"/>
    <property type="molecule type" value="Genomic_DNA"/>
</dbReference>
<dbReference type="GO" id="GO:0003677">
    <property type="term" value="F:DNA binding"/>
    <property type="evidence" value="ECO:0007669"/>
    <property type="project" value="UniProtKB-KW"/>
</dbReference>
<dbReference type="GO" id="GO:0003700">
    <property type="term" value="F:DNA-binding transcription factor activity"/>
    <property type="evidence" value="ECO:0007669"/>
    <property type="project" value="InterPro"/>
</dbReference>
<dbReference type="InterPro" id="IPR036388">
    <property type="entry name" value="WH-like_DNA-bd_sf"/>
</dbReference>
<evidence type="ECO:0000259" key="6">
    <source>
        <dbReference type="PROSITE" id="PS50931"/>
    </source>
</evidence>
<dbReference type="InterPro" id="IPR005119">
    <property type="entry name" value="LysR_subst-bd"/>
</dbReference>
<dbReference type="PANTHER" id="PTHR30579:SF2">
    <property type="entry name" value="HTH-TYPE TRANSCRIPTIONAL REGULATOR ARGP"/>
    <property type="match status" value="1"/>
</dbReference>
<keyword evidence="5" id="KW-0804">Transcription</keyword>
<dbReference type="PANTHER" id="PTHR30579">
    <property type="entry name" value="TRANSCRIPTIONAL REGULATOR"/>
    <property type="match status" value="1"/>
</dbReference>
<dbReference type="InterPro" id="IPR050176">
    <property type="entry name" value="LTTR"/>
</dbReference>
<dbReference type="AlphaFoldDB" id="A0A6P1NQC7"/>
<dbReference type="Pfam" id="PF03466">
    <property type="entry name" value="LysR_substrate"/>
    <property type="match status" value="1"/>
</dbReference>
<keyword evidence="2" id="KW-0805">Transcription regulation</keyword>
<feature type="domain" description="HTH lysR-type" evidence="6">
    <location>
        <begin position="4"/>
        <end position="60"/>
    </location>
</feature>
<comment type="similarity">
    <text evidence="1">Belongs to the LysR transcriptional regulatory family.</text>
</comment>
<accession>A0A6P1NQC7</accession>
<keyword evidence="3 7" id="KW-0238">DNA-binding</keyword>
<dbReference type="PROSITE" id="PS50931">
    <property type="entry name" value="HTH_LYSR"/>
    <property type="match status" value="1"/>
</dbReference>
<dbReference type="InterPro" id="IPR017685">
    <property type="entry name" value="ArgP"/>
</dbReference>
<dbReference type="NCBIfam" id="NF002964">
    <property type="entry name" value="PRK03635.1"/>
    <property type="match status" value="1"/>
</dbReference>